<dbReference type="RefSeq" id="WP_279995951.1">
    <property type="nucleotide sequence ID" value="NZ_JAOCDZ010000011.1"/>
</dbReference>
<reference evidence="1" key="1">
    <citation type="submission" date="2022-09" db="EMBL/GenBank/DDBJ databases">
        <title>Intensive care unit water sources are persistently colonized with multi-drug resistant bacteria and are the site of extensive horizontal gene transfer of antibiotic resistance genes.</title>
        <authorList>
            <person name="Diorio-Toth L."/>
        </authorList>
    </citation>
    <scope>NUCLEOTIDE SEQUENCE</scope>
    <source>
        <strain evidence="1">GD03843</strain>
    </source>
</reference>
<evidence type="ECO:0000313" key="1">
    <source>
        <dbReference type="EMBL" id="MDH0737539.1"/>
    </source>
</evidence>
<comment type="caution">
    <text evidence="1">The sequence shown here is derived from an EMBL/GenBank/DDBJ whole genome shotgun (WGS) entry which is preliminary data.</text>
</comment>
<protein>
    <submittedName>
        <fullName evidence="1">Uncharacterized protein</fullName>
    </submittedName>
</protein>
<accession>A0AA42LQB5</accession>
<organism evidence="1 2">
    <name type="scientific">Achromobacter spanius</name>
    <dbReference type="NCBI Taxonomy" id="217203"/>
    <lineage>
        <taxon>Bacteria</taxon>
        <taxon>Pseudomonadati</taxon>
        <taxon>Pseudomonadota</taxon>
        <taxon>Betaproteobacteria</taxon>
        <taxon>Burkholderiales</taxon>
        <taxon>Alcaligenaceae</taxon>
        <taxon>Achromobacter</taxon>
    </lineage>
</organism>
<dbReference type="Proteomes" id="UP001161094">
    <property type="component" value="Unassembled WGS sequence"/>
</dbReference>
<proteinExistence type="predicted"/>
<evidence type="ECO:0000313" key="2">
    <source>
        <dbReference type="Proteomes" id="UP001161094"/>
    </source>
</evidence>
<gene>
    <name evidence="1" type="ORF">N5D93_17120</name>
</gene>
<sequence length="104" mass="11154">MPHAARNPSGDATFLQWAVDARPLLDGLRALGCFFLALSLPRFTHPTGCAQRPTVGWVKRARLGASELPHAARNPSGGAVFLQWAVDARPLLDGLRALAVSFLP</sequence>
<name>A0AA42LQB5_9BURK</name>
<dbReference type="AlphaFoldDB" id="A0AA42LQB5"/>
<dbReference type="EMBL" id="JAOCDZ010000011">
    <property type="protein sequence ID" value="MDH0737539.1"/>
    <property type="molecule type" value="Genomic_DNA"/>
</dbReference>